<keyword evidence="2" id="KW-0012">Acyltransferase</keyword>
<sequence length="196" mass="20547">MFIRTERLFLRPAWEEDAPALTRAIAHESVAHMLARVSWPYEEEDALAWIGAPRDPSLPSLLITIPDDGGTIIGGCGLHAADSDGPAEVGYWITPAAQGQGYAREALSGLLAIARMAGHRTLRGRHMVDNPGSGRVLTAVGFRPTGGTGSLPSLARAAAISTLEYEADLAGGEPAQVPPTAWVTPDAYIASINAAA</sequence>
<dbReference type="GO" id="GO:0016747">
    <property type="term" value="F:acyltransferase activity, transferring groups other than amino-acyl groups"/>
    <property type="evidence" value="ECO:0007669"/>
    <property type="project" value="InterPro"/>
</dbReference>
<evidence type="ECO:0000256" key="3">
    <source>
        <dbReference type="ARBA" id="ARBA00038502"/>
    </source>
</evidence>
<accession>A0A0B2C2C4</accession>
<dbReference type="Pfam" id="PF13302">
    <property type="entry name" value="Acetyltransf_3"/>
    <property type="match status" value="1"/>
</dbReference>
<gene>
    <name evidence="5" type="ORF">PK98_08245</name>
</gene>
<name>A0A0B2C2C4_9SPHN</name>
<dbReference type="PANTHER" id="PTHR43792">
    <property type="entry name" value="GNAT FAMILY, PUTATIVE (AFU_ORTHOLOGUE AFUA_3G00765)-RELATED-RELATED"/>
    <property type="match status" value="1"/>
</dbReference>
<dbReference type="Gene3D" id="3.40.630.30">
    <property type="match status" value="1"/>
</dbReference>
<protein>
    <recommendedName>
        <fullName evidence="4">N-acetyltransferase domain-containing protein</fullName>
    </recommendedName>
</protein>
<dbReference type="PROSITE" id="PS51186">
    <property type="entry name" value="GNAT"/>
    <property type="match status" value="1"/>
</dbReference>
<reference evidence="5 6" key="1">
    <citation type="submission" date="2014-11" db="EMBL/GenBank/DDBJ databases">
        <title>Draft genome sequence of Kirrobacter mercurialis.</title>
        <authorList>
            <person name="Coil D.A."/>
            <person name="Eisen J.A."/>
        </authorList>
    </citation>
    <scope>NUCLEOTIDE SEQUENCE [LARGE SCALE GENOMIC DNA]</scope>
    <source>
        <strain evidence="5 6">Coronado</strain>
    </source>
</reference>
<feature type="domain" description="N-acetyltransferase" evidence="4">
    <location>
        <begin position="8"/>
        <end position="170"/>
    </location>
</feature>
<evidence type="ECO:0000256" key="1">
    <source>
        <dbReference type="ARBA" id="ARBA00022679"/>
    </source>
</evidence>
<dbReference type="Proteomes" id="UP000030988">
    <property type="component" value="Unassembled WGS sequence"/>
</dbReference>
<dbReference type="RefSeq" id="WP_039095676.1">
    <property type="nucleotide sequence ID" value="NZ_JTDN01000001.1"/>
</dbReference>
<dbReference type="EMBL" id="JTDN01000001">
    <property type="protein sequence ID" value="KHL26417.1"/>
    <property type="molecule type" value="Genomic_DNA"/>
</dbReference>
<evidence type="ECO:0000259" key="4">
    <source>
        <dbReference type="PROSITE" id="PS51186"/>
    </source>
</evidence>
<keyword evidence="1" id="KW-0808">Transferase</keyword>
<comment type="caution">
    <text evidence="5">The sequence shown here is derived from an EMBL/GenBank/DDBJ whole genome shotgun (WGS) entry which is preliminary data.</text>
</comment>
<organism evidence="5 6">
    <name type="scientific">Croceibacterium mercuriale</name>
    <dbReference type="NCBI Taxonomy" id="1572751"/>
    <lineage>
        <taxon>Bacteria</taxon>
        <taxon>Pseudomonadati</taxon>
        <taxon>Pseudomonadota</taxon>
        <taxon>Alphaproteobacteria</taxon>
        <taxon>Sphingomonadales</taxon>
        <taxon>Erythrobacteraceae</taxon>
        <taxon>Croceibacterium</taxon>
    </lineage>
</organism>
<dbReference type="STRING" id="1572751.PK98_08245"/>
<evidence type="ECO:0000313" key="5">
    <source>
        <dbReference type="EMBL" id="KHL26417.1"/>
    </source>
</evidence>
<dbReference type="AlphaFoldDB" id="A0A0B2C2C4"/>
<comment type="similarity">
    <text evidence="3">Belongs to the acetyltransferase family. RimJ subfamily.</text>
</comment>
<dbReference type="CDD" id="cd04301">
    <property type="entry name" value="NAT_SF"/>
    <property type="match status" value="1"/>
</dbReference>
<dbReference type="OrthoDB" id="9804153at2"/>
<dbReference type="PANTHER" id="PTHR43792:SF8">
    <property type="entry name" value="[RIBOSOMAL PROTEIN US5]-ALANINE N-ACETYLTRANSFERASE"/>
    <property type="match status" value="1"/>
</dbReference>
<evidence type="ECO:0000313" key="6">
    <source>
        <dbReference type="Proteomes" id="UP000030988"/>
    </source>
</evidence>
<dbReference type="InterPro" id="IPR016181">
    <property type="entry name" value="Acyl_CoA_acyltransferase"/>
</dbReference>
<evidence type="ECO:0000256" key="2">
    <source>
        <dbReference type="ARBA" id="ARBA00023315"/>
    </source>
</evidence>
<dbReference type="InterPro" id="IPR051531">
    <property type="entry name" value="N-acetyltransferase"/>
</dbReference>
<keyword evidence="6" id="KW-1185">Reference proteome</keyword>
<proteinExistence type="inferred from homology"/>
<dbReference type="InterPro" id="IPR000182">
    <property type="entry name" value="GNAT_dom"/>
</dbReference>
<dbReference type="SUPFAM" id="SSF55729">
    <property type="entry name" value="Acyl-CoA N-acyltransferases (Nat)"/>
    <property type="match status" value="1"/>
</dbReference>